<evidence type="ECO:0000256" key="1">
    <source>
        <dbReference type="ARBA" id="ARBA00022448"/>
    </source>
</evidence>
<dbReference type="Gene3D" id="2.40.30.170">
    <property type="match status" value="1"/>
</dbReference>
<feature type="region of interest" description="Disordered" evidence="4">
    <location>
        <begin position="356"/>
        <end position="377"/>
    </location>
</feature>
<evidence type="ECO:0000259" key="7">
    <source>
        <dbReference type="Pfam" id="PF26002"/>
    </source>
</evidence>
<evidence type="ECO:0000256" key="2">
    <source>
        <dbReference type="ARBA" id="ARBA00023054"/>
    </source>
</evidence>
<dbReference type="Pfam" id="PF25917">
    <property type="entry name" value="BSH_RND"/>
    <property type="match status" value="1"/>
</dbReference>
<gene>
    <name evidence="8" type="ORF">V2H41_02080</name>
</gene>
<sequence>MSKRWQKILIIGAAVLAAIFLFAGNFGSNRKLINITAEEATVRSITETVTASGQVYPEVEVKISPDISGEIIELNVEEGDSVTRGQILARIYADVYALQRDEAAARVSQSMATVANSKAALGALKANLEQAELQYKRNKQLYDDKVISKAEFEQHETNLATAKANYEAALENIRSLEASVRSSQTGLTSADKTLSRATIVAPTSGIVSSLKVKKGERVVGTAQMAGTEMMTIADMNTIEVRVDVGENDIVKVNIGDVADVEIDAYNDRKFKGVVTKIASSVKSALAGTTTTNDVTNYEVRIRLDKSSYQDLLDASKGKKFPFLPGMNARVEIKTKQKDNVVSVPIAAVNARIKGSDKSVAESQKEKADNSDAEENSSENDLEEVVFIVTKDNVVKKQIVKTGIQDINYIEVTQGLKAGDLVATGPYSVVSQTLKDGDKVKVVPKEKLFDKK</sequence>
<accession>A0ABU7RDH5</accession>
<dbReference type="PANTHER" id="PTHR30469:SF33">
    <property type="entry name" value="SLR1207 PROTEIN"/>
    <property type="match status" value="1"/>
</dbReference>
<dbReference type="InterPro" id="IPR030190">
    <property type="entry name" value="MacA_alpha-hairpin_sf"/>
</dbReference>
<dbReference type="Pfam" id="PF25967">
    <property type="entry name" value="RND-MFP_C"/>
    <property type="match status" value="1"/>
</dbReference>
<feature type="domain" description="AprE-like beta-barrel" evidence="7">
    <location>
        <begin position="240"/>
        <end position="335"/>
    </location>
</feature>
<dbReference type="Gene3D" id="2.40.50.100">
    <property type="match status" value="1"/>
</dbReference>
<name>A0ABU7RDH5_9BACT</name>
<proteinExistence type="predicted"/>
<keyword evidence="1" id="KW-0813">Transport</keyword>
<dbReference type="Gene3D" id="6.10.140.1990">
    <property type="match status" value="1"/>
</dbReference>
<keyword evidence="2 3" id="KW-0175">Coiled coil</keyword>
<dbReference type="SUPFAM" id="SSF111369">
    <property type="entry name" value="HlyD-like secretion proteins"/>
    <property type="match status" value="1"/>
</dbReference>
<dbReference type="InterPro" id="IPR058982">
    <property type="entry name" value="Beta-barrel_AprE"/>
</dbReference>
<feature type="domain" description="Multidrug resistance protein MdtA-like barrel-sandwich hybrid" evidence="5">
    <location>
        <begin position="61"/>
        <end position="220"/>
    </location>
</feature>
<evidence type="ECO:0000256" key="3">
    <source>
        <dbReference type="SAM" id="Coils"/>
    </source>
</evidence>
<feature type="compositionally biased region" description="Basic and acidic residues" evidence="4">
    <location>
        <begin position="356"/>
        <end position="369"/>
    </location>
</feature>
<organism evidence="8 9">
    <name type="scientific">Niabella digestorum</name>
    <dbReference type="NCBI Taxonomy" id="3117701"/>
    <lineage>
        <taxon>Bacteria</taxon>
        <taxon>Pseudomonadati</taxon>
        <taxon>Bacteroidota</taxon>
        <taxon>Chitinophagia</taxon>
        <taxon>Chitinophagales</taxon>
        <taxon>Chitinophagaceae</taxon>
        <taxon>Niabella</taxon>
    </lineage>
</organism>
<protein>
    <submittedName>
        <fullName evidence="8">Efflux RND transporter periplasmic adaptor subunit</fullName>
    </submittedName>
</protein>
<dbReference type="RefSeq" id="WP_330973458.1">
    <property type="nucleotide sequence ID" value="NZ_JAZGLY010000001.1"/>
</dbReference>
<dbReference type="Gene3D" id="2.40.420.20">
    <property type="match status" value="1"/>
</dbReference>
<evidence type="ECO:0000256" key="4">
    <source>
        <dbReference type="SAM" id="MobiDB-lite"/>
    </source>
</evidence>
<evidence type="ECO:0000313" key="9">
    <source>
        <dbReference type="Proteomes" id="UP001357452"/>
    </source>
</evidence>
<dbReference type="Proteomes" id="UP001357452">
    <property type="component" value="Unassembled WGS sequence"/>
</dbReference>
<feature type="coiled-coil region" evidence="3">
    <location>
        <begin position="114"/>
        <end position="179"/>
    </location>
</feature>
<evidence type="ECO:0000313" key="8">
    <source>
        <dbReference type="EMBL" id="MEE6186053.1"/>
    </source>
</evidence>
<dbReference type="EMBL" id="JAZGLY010000001">
    <property type="protein sequence ID" value="MEE6186053.1"/>
    <property type="molecule type" value="Genomic_DNA"/>
</dbReference>
<comment type="caution">
    <text evidence="8">The sequence shown here is derived from an EMBL/GenBank/DDBJ whole genome shotgun (WGS) entry which is preliminary data.</text>
</comment>
<feature type="domain" description="Multidrug resistance protein MdtA-like C-terminal permuted SH3" evidence="6">
    <location>
        <begin position="384"/>
        <end position="423"/>
    </location>
</feature>
<evidence type="ECO:0000259" key="6">
    <source>
        <dbReference type="Pfam" id="PF25967"/>
    </source>
</evidence>
<keyword evidence="9" id="KW-1185">Reference proteome</keyword>
<dbReference type="Pfam" id="PF26002">
    <property type="entry name" value="Beta-barrel_AprE"/>
    <property type="match status" value="1"/>
</dbReference>
<dbReference type="PANTHER" id="PTHR30469">
    <property type="entry name" value="MULTIDRUG RESISTANCE PROTEIN MDTA"/>
    <property type="match status" value="1"/>
</dbReference>
<dbReference type="InterPro" id="IPR058625">
    <property type="entry name" value="MdtA-like_BSH"/>
</dbReference>
<dbReference type="InterPro" id="IPR058627">
    <property type="entry name" value="MdtA-like_C"/>
</dbReference>
<reference evidence="8 9" key="1">
    <citation type="submission" date="2024-01" db="EMBL/GenBank/DDBJ databases">
        <title>Niabella digestum sp. nov., isolated from waste digestion system.</title>
        <authorList>
            <person name="Zhang L."/>
        </authorList>
    </citation>
    <scope>NUCLEOTIDE SEQUENCE [LARGE SCALE GENOMIC DNA]</scope>
    <source>
        <strain evidence="8 9">A18</strain>
    </source>
</reference>
<evidence type="ECO:0000259" key="5">
    <source>
        <dbReference type="Pfam" id="PF25917"/>
    </source>
</evidence>